<feature type="transmembrane region" description="Helical" evidence="1">
    <location>
        <begin position="6"/>
        <end position="27"/>
    </location>
</feature>
<evidence type="ECO:0000313" key="2">
    <source>
        <dbReference type="EMBL" id="TQJ16258.1"/>
    </source>
</evidence>
<proteinExistence type="predicted"/>
<dbReference type="Pfam" id="PF07274">
    <property type="entry name" value="DUF1440"/>
    <property type="match status" value="1"/>
</dbReference>
<dbReference type="OrthoDB" id="4747531at2"/>
<keyword evidence="1" id="KW-0812">Transmembrane</keyword>
<sequence>MTPLGAVVRGLIAGTVGTMAMDALLYAEYRHGGGKTEFGRWEFSSDIESWEQAPAPAQVGKRLFEDLFGRQLPNGRAALVNNLTHWAFGIANGAAYGVVAGSAPKPRVWYGAPFGASVWGGGYVVLPAANLYQPIWNYSPTVLAKDLGAHLVYGLTTAAAFRLTSFVGRSR</sequence>
<organism evidence="2 3">
    <name type="scientific">Kribbella jejuensis</name>
    <dbReference type="NCBI Taxonomy" id="236068"/>
    <lineage>
        <taxon>Bacteria</taxon>
        <taxon>Bacillati</taxon>
        <taxon>Actinomycetota</taxon>
        <taxon>Actinomycetes</taxon>
        <taxon>Propionibacteriales</taxon>
        <taxon>Kribbellaceae</taxon>
        <taxon>Kribbella</taxon>
    </lineage>
</organism>
<name>A0A542ELN9_9ACTN</name>
<keyword evidence="1" id="KW-1133">Transmembrane helix</keyword>
<reference evidence="2 3" key="1">
    <citation type="submission" date="2019-06" db="EMBL/GenBank/DDBJ databases">
        <title>Sequencing the genomes of 1000 actinobacteria strains.</title>
        <authorList>
            <person name="Klenk H.-P."/>
        </authorList>
    </citation>
    <scope>NUCLEOTIDE SEQUENCE [LARGE SCALE GENOMIC DNA]</scope>
    <source>
        <strain evidence="2 3">DSM 17305</strain>
    </source>
</reference>
<evidence type="ECO:0000313" key="3">
    <source>
        <dbReference type="Proteomes" id="UP000316298"/>
    </source>
</evidence>
<dbReference type="Proteomes" id="UP000316298">
    <property type="component" value="Unassembled WGS sequence"/>
</dbReference>
<gene>
    <name evidence="2" type="ORF">FB475_0349</name>
</gene>
<keyword evidence="1" id="KW-0472">Membrane</keyword>
<accession>A0A542ELN9</accession>
<dbReference type="InterPro" id="IPR009898">
    <property type="entry name" value="DUF1440"/>
</dbReference>
<keyword evidence="3" id="KW-1185">Reference proteome</keyword>
<dbReference type="EMBL" id="VFMM01000001">
    <property type="protein sequence ID" value="TQJ16258.1"/>
    <property type="molecule type" value="Genomic_DNA"/>
</dbReference>
<evidence type="ECO:0000256" key="1">
    <source>
        <dbReference type="SAM" id="Phobius"/>
    </source>
</evidence>
<protein>
    <submittedName>
        <fullName evidence="2">Uncharacterized protein DUF1440</fullName>
    </submittedName>
</protein>
<dbReference type="RefSeq" id="WP_141851864.1">
    <property type="nucleotide sequence ID" value="NZ_BAAAKA010000008.1"/>
</dbReference>
<comment type="caution">
    <text evidence="2">The sequence shown here is derived from an EMBL/GenBank/DDBJ whole genome shotgun (WGS) entry which is preliminary data.</text>
</comment>
<dbReference type="AlphaFoldDB" id="A0A542ELN9"/>